<feature type="coiled-coil region" evidence="3">
    <location>
        <begin position="584"/>
        <end position="611"/>
    </location>
</feature>
<name>A0ABN9VTQ6_9DINO</name>
<dbReference type="InterPro" id="IPR027417">
    <property type="entry name" value="P-loop_NTPase"/>
</dbReference>
<dbReference type="SMART" id="SM00382">
    <property type="entry name" value="AAA"/>
    <property type="match status" value="2"/>
</dbReference>
<comment type="caution">
    <text evidence="5">The sequence shown here is derived from an EMBL/GenBank/DDBJ whole genome shotgun (WGS) entry which is preliminary data.</text>
</comment>
<feature type="domain" description="ABC transporter" evidence="4">
    <location>
        <begin position="327"/>
        <end position="564"/>
    </location>
</feature>
<dbReference type="InterPro" id="IPR051309">
    <property type="entry name" value="ABCF_ATPase"/>
</dbReference>
<dbReference type="InterPro" id="IPR037118">
    <property type="entry name" value="Val-tRNA_synth_C_sf"/>
</dbReference>
<dbReference type="Gene3D" id="3.40.50.300">
    <property type="entry name" value="P-loop containing nucleotide triphosphate hydrolases"/>
    <property type="match status" value="2"/>
</dbReference>
<dbReference type="InterPro" id="IPR003593">
    <property type="entry name" value="AAA+_ATPase"/>
</dbReference>
<dbReference type="InterPro" id="IPR032524">
    <property type="entry name" value="ABC_tran_C"/>
</dbReference>
<dbReference type="Proteomes" id="UP001189429">
    <property type="component" value="Unassembled WGS sequence"/>
</dbReference>
<evidence type="ECO:0000259" key="4">
    <source>
        <dbReference type="PROSITE" id="PS50893"/>
    </source>
</evidence>
<dbReference type="PROSITE" id="PS00211">
    <property type="entry name" value="ABC_TRANSPORTER_1"/>
    <property type="match status" value="1"/>
</dbReference>
<dbReference type="InterPro" id="IPR017871">
    <property type="entry name" value="ABC_transporter-like_CS"/>
</dbReference>
<sequence length="651" mass="71100">MSLTSSKGTDLYGSHDDMRTLFRVDELTLRQGQKMAVVGANGCGKSTLIRALGGKASLAGGKIEVDPGVQVCIVEQATKYDPEQLVLDAVYANANSPQAAATRRYKAAMALGEDLQEALDLMEATQAWGWEDEATNVMAQLGLGELLARPMGQLSGGEERRVALASALVDLDAIDLLILDEPTNHLSTEGCDWLQDRLQAAEDLSLVLVTHDRYFLDEVCNEVLEIDGLGATYTHQGGWNNFLEGRAERWKEKQAQVDAAKVQLKRAKEWMARGVRGRGTRSKKGVAGFLDAKERAAAVVAADDGAPDLLGQGYAGFKQGGKDYAMVGLKNVTVTVPRRGNILDQVTMQFAKGSKVGIVGPNGAGKSTFLRTLSGDQELAGGELVFGDAVRMGFLTQEPPVFPDPRQRVMQFVSEIADEAAYLSDATAKPGDTREAAAARLLASVNFDRARWQTEVDMLSGGERRRLQLLRVLSQRPNVLLLDEPTNDLDAVTVDSLEQLLKSFAGTVIVVSHDRSLLDGVCNMHVVFFKDSGRPRLWSGTYAELREWQEEQAKEERSKSRQAAAAAAAVAAAPKAPAISQKELKDARRRFNSLEKEIESTEELLAEVDSDIQEHASDAEKIVELCARREELGKRQAELYERWEELAELVA</sequence>
<evidence type="ECO:0000313" key="6">
    <source>
        <dbReference type="Proteomes" id="UP001189429"/>
    </source>
</evidence>
<feature type="domain" description="ABC transporter" evidence="4">
    <location>
        <begin position="6"/>
        <end position="255"/>
    </location>
</feature>
<dbReference type="InterPro" id="IPR003439">
    <property type="entry name" value="ABC_transporter-like_ATP-bd"/>
</dbReference>
<proteinExistence type="predicted"/>
<keyword evidence="2" id="KW-0067">ATP-binding</keyword>
<keyword evidence="1" id="KW-0547">Nucleotide-binding</keyword>
<evidence type="ECO:0000256" key="2">
    <source>
        <dbReference type="ARBA" id="ARBA00022840"/>
    </source>
</evidence>
<organism evidence="5 6">
    <name type="scientific">Prorocentrum cordatum</name>
    <dbReference type="NCBI Taxonomy" id="2364126"/>
    <lineage>
        <taxon>Eukaryota</taxon>
        <taxon>Sar</taxon>
        <taxon>Alveolata</taxon>
        <taxon>Dinophyceae</taxon>
        <taxon>Prorocentrales</taxon>
        <taxon>Prorocentraceae</taxon>
        <taxon>Prorocentrum</taxon>
    </lineage>
</organism>
<dbReference type="PANTHER" id="PTHR42855:SF1">
    <property type="entry name" value="ABC TRANSPORTER DOMAIN-CONTAINING PROTEIN"/>
    <property type="match status" value="1"/>
</dbReference>
<gene>
    <name evidence="5" type="ORF">PCOR1329_LOCUS60408</name>
</gene>
<dbReference type="Gene3D" id="1.10.287.380">
    <property type="entry name" value="Valyl-tRNA synthetase, C-terminal domain"/>
    <property type="match status" value="1"/>
</dbReference>
<evidence type="ECO:0000256" key="3">
    <source>
        <dbReference type="SAM" id="Coils"/>
    </source>
</evidence>
<dbReference type="EMBL" id="CAUYUJ010017564">
    <property type="protein sequence ID" value="CAK0875841.1"/>
    <property type="molecule type" value="Genomic_DNA"/>
</dbReference>
<dbReference type="Pfam" id="PF16326">
    <property type="entry name" value="ABC_tran_CTD"/>
    <property type="match status" value="1"/>
</dbReference>
<reference evidence="5" key="1">
    <citation type="submission" date="2023-10" db="EMBL/GenBank/DDBJ databases">
        <authorList>
            <person name="Chen Y."/>
            <person name="Shah S."/>
            <person name="Dougan E. K."/>
            <person name="Thang M."/>
            <person name="Chan C."/>
        </authorList>
    </citation>
    <scope>NUCLEOTIDE SEQUENCE [LARGE SCALE GENOMIC DNA]</scope>
</reference>
<evidence type="ECO:0000256" key="1">
    <source>
        <dbReference type="ARBA" id="ARBA00022741"/>
    </source>
</evidence>
<evidence type="ECO:0000313" key="5">
    <source>
        <dbReference type="EMBL" id="CAK0875841.1"/>
    </source>
</evidence>
<protein>
    <recommendedName>
        <fullName evidence="4">ABC transporter domain-containing protein</fullName>
    </recommendedName>
</protein>
<dbReference type="PROSITE" id="PS50893">
    <property type="entry name" value="ABC_TRANSPORTER_2"/>
    <property type="match status" value="2"/>
</dbReference>
<keyword evidence="3" id="KW-0175">Coiled coil</keyword>
<accession>A0ABN9VTQ6</accession>
<dbReference type="PANTHER" id="PTHR42855">
    <property type="entry name" value="ABC TRANSPORTER ATP-BINDING SUBUNIT"/>
    <property type="match status" value="1"/>
</dbReference>
<dbReference type="CDD" id="cd03221">
    <property type="entry name" value="ABCF_EF-3"/>
    <property type="match status" value="2"/>
</dbReference>
<dbReference type="Pfam" id="PF00005">
    <property type="entry name" value="ABC_tran"/>
    <property type="match status" value="2"/>
</dbReference>
<dbReference type="SUPFAM" id="SSF52540">
    <property type="entry name" value="P-loop containing nucleoside triphosphate hydrolases"/>
    <property type="match status" value="2"/>
</dbReference>
<keyword evidence="6" id="KW-1185">Reference proteome</keyword>